<proteinExistence type="predicted"/>
<gene>
    <name evidence="1" type="ORF">V5799_026277</name>
</gene>
<evidence type="ECO:0000313" key="2">
    <source>
        <dbReference type="Proteomes" id="UP001321473"/>
    </source>
</evidence>
<organism evidence="1 2">
    <name type="scientific">Amblyomma americanum</name>
    <name type="common">Lone star tick</name>
    <dbReference type="NCBI Taxonomy" id="6943"/>
    <lineage>
        <taxon>Eukaryota</taxon>
        <taxon>Metazoa</taxon>
        <taxon>Ecdysozoa</taxon>
        <taxon>Arthropoda</taxon>
        <taxon>Chelicerata</taxon>
        <taxon>Arachnida</taxon>
        <taxon>Acari</taxon>
        <taxon>Parasitiformes</taxon>
        <taxon>Ixodida</taxon>
        <taxon>Ixodoidea</taxon>
        <taxon>Ixodidae</taxon>
        <taxon>Amblyomminae</taxon>
        <taxon>Amblyomma</taxon>
    </lineage>
</organism>
<name>A0AAQ4DJ15_AMBAM</name>
<reference evidence="1 2" key="1">
    <citation type="journal article" date="2023" name="Arcadia Sci">
        <title>De novo assembly of a long-read Amblyomma americanum tick genome.</title>
        <authorList>
            <person name="Chou S."/>
            <person name="Poskanzer K.E."/>
            <person name="Rollins M."/>
            <person name="Thuy-Boun P.S."/>
        </authorList>
    </citation>
    <scope>NUCLEOTIDE SEQUENCE [LARGE SCALE GENOMIC DNA]</scope>
    <source>
        <strain evidence="1">F_SG_1</strain>
        <tissue evidence="1">Salivary glands</tissue>
    </source>
</reference>
<comment type="caution">
    <text evidence="1">The sequence shown here is derived from an EMBL/GenBank/DDBJ whole genome shotgun (WGS) entry which is preliminary data.</text>
</comment>
<keyword evidence="2" id="KW-1185">Reference proteome</keyword>
<evidence type="ECO:0000313" key="1">
    <source>
        <dbReference type="EMBL" id="KAK8762455.1"/>
    </source>
</evidence>
<sequence length="75" mass="8132">MRLPWSRESVRVTKFPVAPRLLARTMAAACKVVRPRESDAAAALDVPAVARVVSRSSRASQRVAAATARVRCTVE</sequence>
<protein>
    <submittedName>
        <fullName evidence="1">Uncharacterized protein</fullName>
    </submittedName>
</protein>
<dbReference type="EMBL" id="JARKHS020030088">
    <property type="protein sequence ID" value="KAK8762455.1"/>
    <property type="molecule type" value="Genomic_DNA"/>
</dbReference>
<accession>A0AAQ4DJ15</accession>
<dbReference type="Proteomes" id="UP001321473">
    <property type="component" value="Unassembled WGS sequence"/>
</dbReference>
<dbReference type="AlphaFoldDB" id="A0AAQ4DJ15"/>